<dbReference type="InterPro" id="IPR015424">
    <property type="entry name" value="PyrdxlP-dep_Trfase"/>
</dbReference>
<dbReference type="Gene3D" id="3.90.1150.10">
    <property type="entry name" value="Aspartate Aminotransferase, domain 1"/>
    <property type="match status" value="2"/>
</dbReference>
<keyword evidence="2 5" id="KW-0032">Aminotransferase</keyword>
<evidence type="ECO:0000256" key="4">
    <source>
        <dbReference type="ARBA" id="ARBA00022898"/>
    </source>
</evidence>
<comment type="cofactor">
    <cofactor evidence="1">
        <name>pyridoxal 5'-phosphate</name>
        <dbReference type="ChEBI" id="CHEBI:597326"/>
    </cofactor>
</comment>
<organism evidence="5">
    <name type="scientific">Glycine soja</name>
    <name type="common">Wild soybean</name>
    <dbReference type="NCBI Taxonomy" id="3848"/>
    <lineage>
        <taxon>Eukaryota</taxon>
        <taxon>Viridiplantae</taxon>
        <taxon>Streptophyta</taxon>
        <taxon>Embryophyta</taxon>
        <taxon>Tracheophyta</taxon>
        <taxon>Spermatophyta</taxon>
        <taxon>Magnoliopsida</taxon>
        <taxon>eudicotyledons</taxon>
        <taxon>Gunneridae</taxon>
        <taxon>Pentapetalae</taxon>
        <taxon>rosids</taxon>
        <taxon>fabids</taxon>
        <taxon>Fabales</taxon>
        <taxon>Fabaceae</taxon>
        <taxon>Papilionoideae</taxon>
        <taxon>50 kb inversion clade</taxon>
        <taxon>NPAAA clade</taxon>
        <taxon>indigoferoid/millettioid clade</taxon>
        <taxon>Phaseoleae</taxon>
        <taxon>Glycine</taxon>
        <taxon>Glycine subgen. Soja</taxon>
    </lineage>
</organism>
<dbReference type="GO" id="GO:0005737">
    <property type="term" value="C:cytoplasm"/>
    <property type="evidence" value="ECO:0007669"/>
    <property type="project" value="TreeGrafter"/>
</dbReference>
<reference evidence="5" key="1">
    <citation type="submission" date="2014-07" db="EMBL/GenBank/DDBJ databases">
        <title>Identification of a novel salt tolerance gene in wild soybean by whole-genome sequencing.</title>
        <authorList>
            <person name="Lam H.-M."/>
            <person name="Qi X."/>
            <person name="Li M.-W."/>
            <person name="Liu X."/>
            <person name="Xie M."/>
            <person name="Ni M."/>
            <person name="Xu X."/>
        </authorList>
    </citation>
    <scope>NUCLEOTIDE SEQUENCE [LARGE SCALE GENOMIC DNA]</scope>
    <source>
        <tissue evidence="5">Root</tissue>
    </source>
</reference>
<dbReference type="InterPro" id="IPR015422">
    <property type="entry name" value="PyrdxlP-dep_Trfase_small"/>
</dbReference>
<gene>
    <name evidence="5" type="ORF">glysoja_036037</name>
</gene>
<dbReference type="GO" id="GO:0016212">
    <property type="term" value="F:kynurenine-oxoglutarate transaminase activity"/>
    <property type="evidence" value="ECO:0007669"/>
    <property type="project" value="UniProtKB-EC"/>
</dbReference>
<evidence type="ECO:0000256" key="1">
    <source>
        <dbReference type="ARBA" id="ARBA00001933"/>
    </source>
</evidence>
<dbReference type="AlphaFoldDB" id="A0A0B2PQK3"/>
<dbReference type="PANTHER" id="PTHR43807:SF20">
    <property type="entry name" value="FI04487P"/>
    <property type="match status" value="1"/>
</dbReference>
<dbReference type="EC" id="2.6.1.7" evidence="5"/>
<dbReference type="EC" id="4.4.1.13" evidence="5"/>
<dbReference type="Proteomes" id="UP000053555">
    <property type="component" value="Unassembled WGS sequence"/>
</dbReference>
<dbReference type="SUPFAM" id="SSF53383">
    <property type="entry name" value="PLP-dependent transferases"/>
    <property type="match status" value="2"/>
</dbReference>
<dbReference type="EMBL" id="KN663793">
    <property type="protein sequence ID" value="KHN11340.1"/>
    <property type="molecule type" value="Genomic_DNA"/>
</dbReference>
<dbReference type="InterPro" id="IPR015421">
    <property type="entry name" value="PyrdxlP-dep_Trfase_major"/>
</dbReference>
<evidence type="ECO:0000256" key="3">
    <source>
        <dbReference type="ARBA" id="ARBA00022679"/>
    </source>
</evidence>
<dbReference type="Gene3D" id="3.40.640.10">
    <property type="entry name" value="Type I PLP-dependent aspartate aminotransferase-like (Major domain)"/>
    <property type="match status" value="2"/>
</dbReference>
<dbReference type="InterPro" id="IPR051326">
    <property type="entry name" value="Kynurenine-oxoglutarate_AT"/>
</dbReference>
<proteinExistence type="predicted"/>
<protein>
    <submittedName>
        <fullName evidence="5">Methionine aminotransferase</fullName>
        <ecNumber evidence="5">2.6.1.7</ecNumber>
        <ecNumber evidence="5">4.4.1.13</ecNumber>
    </submittedName>
</protein>
<evidence type="ECO:0000313" key="5">
    <source>
        <dbReference type="EMBL" id="KHN11340.1"/>
    </source>
</evidence>
<accession>A0A0B2PQK3</accession>
<keyword evidence="3 5" id="KW-0808">Transferase</keyword>
<keyword evidence="5" id="KW-0456">Lyase</keyword>
<name>A0A0B2PQK3_GLYSO</name>
<dbReference type="GO" id="GO:0047804">
    <property type="term" value="F:cysteine-S-conjugate beta-lyase activity"/>
    <property type="evidence" value="ECO:0007669"/>
    <property type="project" value="UniProtKB-EC"/>
</dbReference>
<dbReference type="PANTHER" id="PTHR43807">
    <property type="entry name" value="FI04487P"/>
    <property type="match status" value="1"/>
</dbReference>
<sequence length="275" mass="30736">MSTFSTKNDTVIHKTQQPLQIAKRLEKFQTTIFTQMRLLAIKHGAINLGQGFPNFDGPKFVKEAAIQAIRDGKNQYAQGYGVADLNIAIADRFKKDTGLVAHAFLTFTIAHPFQCAAAAALRAPDSYYVELKRNYMAKRAILVEGRWLQGHPFYFNPEEGKNLIRFTFCKDDETIRRFVKLPVRRPKARRRITAATLLRDGTQVTARATSLCVLTARARLHTKDVGETARAQQWTDVGAAAIARVFGSGGSIRKVEAYGQAEKQRRAYGGMSDLV</sequence>
<keyword evidence="4" id="KW-0663">Pyridoxal phosphate</keyword>
<evidence type="ECO:0000256" key="2">
    <source>
        <dbReference type="ARBA" id="ARBA00022576"/>
    </source>
</evidence>